<reference evidence="3" key="1">
    <citation type="submission" date="2021-01" db="EMBL/GenBank/DDBJ databases">
        <title>Whole genome shotgun sequence of Cellulomonas chitinilytica NBRC 110799.</title>
        <authorList>
            <person name="Komaki H."/>
            <person name="Tamura T."/>
        </authorList>
    </citation>
    <scope>NUCLEOTIDE SEQUENCE</scope>
    <source>
        <strain evidence="3">NBRC 110799</strain>
    </source>
</reference>
<keyword evidence="4" id="KW-1185">Reference proteome</keyword>
<proteinExistence type="predicted"/>
<keyword evidence="2" id="KW-0472">Membrane</keyword>
<protein>
    <submittedName>
        <fullName evidence="3">Uncharacterized protein</fullName>
    </submittedName>
</protein>
<keyword evidence="2" id="KW-1133">Transmembrane helix</keyword>
<feature type="transmembrane region" description="Helical" evidence="2">
    <location>
        <begin position="62"/>
        <end position="81"/>
    </location>
</feature>
<dbReference type="AlphaFoldDB" id="A0A919TZH1"/>
<accession>A0A919TZH1</accession>
<evidence type="ECO:0000256" key="2">
    <source>
        <dbReference type="SAM" id="Phobius"/>
    </source>
</evidence>
<feature type="region of interest" description="Disordered" evidence="1">
    <location>
        <begin position="1"/>
        <end position="34"/>
    </location>
</feature>
<sequence length="211" mass="22039">MKLNPPPNWPTPAEGWPTDPSWTPDPSLPEPPPGWQLWVDDDAPVAGEVAEGTRHHKQAVGAFWFGVLLFLGGAISTYIASGASGGVIWYGGMIFGAVLLFRAFAAYRSSRKEGAPALGVLGKVAAVVGVVACLGTGITAVSALIGAETVAQGVGSCWAVDDEDNALPVSCDDEHQFKVAAEQVDPEQCPEESATYLESDDGDSVLCLVQD</sequence>
<dbReference type="Proteomes" id="UP000632740">
    <property type="component" value="Unassembled WGS sequence"/>
</dbReference>
<evidence type="ECO:0000313" key="3">
    <source>
        <dbReference type="EMBL" id="GIG20858.1"/>
    </source>
</evidence>
<evidence type="ECO:0000313" key="4">
    <source>
        <dbReference type="Proteomes" id="UP000632740"/>
    </source>
</evidence>
<evidence type="ECO:0000256" key="1">
    <source>
        <dbReference type="SAM" id="MobiDB-lite"/>
    </source>
</evidence>
<feature type="transmembrane region" description="Helical" evidence="2">
    <location>
        <begin position="87"/>
        <end position="105"/>
    </location>
</feature>
<organism evidence="3 4">
    <name type="scientific">Cellulomonas chitinilytica</name>
    <dbReference type="NCBI Taxonomy" id="398759"/>
    <lineage>
        <taxon>Bacteria</taxon>
        <taxon>Bacillati</taxon>
        <taxon>Actinomycetota</taxon>
        <taxon>Actinomycetes</taxon>
        <taxon>Micrococcales</taxon>
        <taxon>Cellulomonadaceae</taxon>
        <taxon>Cellulomonas</taxon>
    </lineage>
</organism>
<feature type="transmembrane region" description="Helical" evidence="2">
    <location>
        <begin position="117"/>
        <end position="145"/>
    </location>
</feature>
<dbReference type="EMBL" id="BONK01000004">
    <property type="protein sequence ID" value="GIG20858.1"/>
    <property type="molecule type" value="Genomic_DNA"/>
</dbReference>
<feature type="compositionally biased region" description="Pro residues" evidence="1">
    <location>
        <begin position="1"/>
        <end position="10"/>
    </location>
</feature>
<dbReference type="RefSeq" id="WP_203750939.1">
    <property type="nucleotide sequence ID" value="NZ_BONK01000004.1"/>
</dbReference>
<comment type="caution">
    <text evidence="3">The sequence shown here is derived from an EMBL/GenBank/DDBJ whole genome shotgun (WGS) entry which is preliminary data.</text>
</comment>
<keyword evidence="2" id="KW-0812">Transmembrane</keyword>
<name>A0A919TZH1_9CELL</name>
<gene>
    <name evidence="3" type="ORF">Cch01nite_15820</name>
</gene>